<feature type="region of interest" description="Disordered" evidence="1">
    <location>
        <begin position="614"/>
        <end position="756"/>
    </location>
</feature>
<sequence length="1107" mass="120625">MENNSQSPDSDHEYDDLFEDDDVDDVPSENVTEPYNTVTPLNAGEPDATADGLQDEERSEIPSNRPQIQGEPLPSNVPGDDNQTSHLGEGAGWLDQFIDDRDLQIDPGTPPTVWQGGIFEGLDELPEIQATFPTGTFSSPLWDFTDPDDLAAVQNIPANENLILITNEDENQQPDPANTTWWQEAGYHTSPDDLVHEDFMDPNSLVERREDRQLYERATGIMLRWPENYIPERPFPGDAHWARLRDPEAFEHQRAETERLIELGRQSWATLRPPEQLSSWEARNRGASASPTPLVTGDSGQLVPQQPPGETEVHQLVGGGDDWVPDSPSSPSSHGDSGPEEDRSTSSTSGENDSEELANPTSGSENFQQTGPNIPRRGQDQRETPDSSTHSSSGQNGLDTVDGMTSSQANDYLTRAYWRPDSNNGIPNTATAIAAATARLRAALVDTSQAVDLGSLTGRRWAPGATQTYPRMDITARAWQISNLMGQLHNQGCFVPTWPWTPRQNNLEIRGRRLDFTQRLDRICHLLSTQKGICTQVLEGQLHIMREFVADPECREKKKARYKTNNDGRARRERERLLALQQQQGLGVAGPGVGTAAGANIQTGTALALNNQTQATTQPSGTIPPPQTPTITQNDLPIQNAPSPSTPEEPGPQETMSPPLNQEPGSSTTSGALLEQPQGQRRPEPQPHSSTQRMISNNRNGAPHDNRSIQSPNSPPTVDNPDILPPHKKRPRLGHGPLSTHSNGQNHGLTGGTRGSTGTLRLQVAALPPTSQGMVPPRLGTPNYILNGTVRIPPGPLPPQPLSLPPTSQGPAPPPLGQPQNSNQTLTISAWEARRRQARLEIHMNAGSQQNPQTNPTPTTQLRPPTNPLLTHAQRLQNNINATSQRIAQLSQQRPPTQLRMPPNLPMYRPSQPLGKRPRAQASLPTSEPPSKALKVGRGSSPSPYGDIRATVAHPRKMPVVIEISDDEDEDEGTASGSQSRQRPGALAILPTVSMLPVRRPVSPVRRDYTWVQPGTQMPGWKSNGRAPVLSDRAKARLEAKRREEGRQEGGRDDEMGGGESGESGAEGSSGAEGAEEDDEEEEEGSDEGEEEDEEGEEEGSLDTGSL</sequence>
<feature type="compositionally biased region" description="Low complexity" evidence="1">
    <location>
        <begin position="325"/>
        <end position="336"/>
    </location>
</feature>
<feature type="compositionally biased region" description="Pro residues" evidence="1">
    <location>
        <begin position="793"/>
        <end position="804"/>
    </location>
</feature>
<protein>
    <submittedName>
        <fullName evidence="2">Uncharacterized protein</fullName>
    </submittedName>
</protein>
<feature type="region of interest" description="Disordered" evidence="1">
    <location>
        <begin position="274"/>
        <end position="405"/>
    </location>
</feature>
<feature type="compositionally biased region" description="Low complexity" evidence="1">
    <location>
        <begin position="1063"/>
        <end position="1073"/>
    </location>
</feature>
<feature type="compositionally biased region" description="Polar residues" evidence="1">
    <location>
        <begin position="688"/>
        <end position="700"/>
    </location>
</feature>
<feature type="compositionally biased region" description="Polar residues" evidence="1">
    <location>
        <begin position="654"/>
        <end position="671"/>
    </location>
</feature>
<accession>A0A6A6QXC2</accession>
<dbReference type="OrthoDB" id="10610917at2759"/>
<feature type="region of interest" description="Disordered" evidence="1">
    <location>
        <begin position="886"/>
        <end position="1107"/>
    </location>
</feature>
<feature type="compositionally biased region" description="Polar residues" evidence="1">
    <location>
        <begin position="386"/>
        <end position="405"/>
    </location>
</feature>
<feature type="region of interest" description="Disordered" evidence="1">
    <location>
        <begin position="1"/>
        <end position="89"/>
    </location>
</feature>
<feature type="compositionally biased region" description="Polar residues" evidence="1">
    <location>
        <begin position="359"/>
        <end position="372"/>
    </location>
</feature>
<evidence type="ECO:0000256" key="1">
    <source>
        <dbReference type="SAM" id="MobiDB-lite"/>
    </source>
</evidence>
<feature type="region of interest" description="Disordered" evidence="1">
    <location>
        <begin position="786"/>
        <end position="822"/>
    </location>
</feature>
<dbReference type="EMBL" id="MU004187">
    <property type="protein sequence ID" value="KAF2496859.1"/>
    <property type="molecule type" value="Genomic_DNA"/>
</dbReference>
<proteinExistence type="predicted"/>
<name>A0A6A6QXC2_9PEZI</name>
<feature type="compositionally biased region" description="Acidic residues" evidence="1">
    <location>
        <begin position="1074"/>
        <end position="1101"/>
    </location>
</feature>
<dbReference type="Proteomes" id="UP000799750">
    <property type="component" value="Unassembled WGS sequence"/>
</dbReference>
<feature type="compositionally biased region" description="Acidic residues" evidence="1">
    <location>
        <begin position="964"/>
        <end position="973"/>
    </location>
</feature>
<feature type="compositionally biased region" description="Low complexity" evidence="1">
    <location>
        <begin position="849"/>
        <end position="867"/>
    </location>
</feature>
<keyword evidence="3" id="KW-1185">Reference proteome</keyword>
<feature type="compositionally biased region" description="Acidic residues" evidence="1">
    <location>
        <begin position="12"/>
        <end position="27"/>
    </location>
</feature>
<feature type="compositionally biased region" description="Polar residues" evidence="1">
    <location>
        <begin position="634"/>
        <end position="643"/>
    </location>
</feature>
<feature type="compositionally biased region" description="Polar residues" evidence="1">
    <location>
        <begin position="276"/>
        <end position="304"/>
    </location>
</feature>
<organism evidence="2 3">
    <name type="scientific">Lophium mytilinum</name>
    <dbReference type="NCBI Taxonomy" id="390894"/>
    <lineage>
        <taxon>Eukaryota</taxon>
        <taxon>Fungi</taxon>
        <taxon>Dikarya</taxon>
        <taxon>Ascomycota</taxon>
        <taxon>Pezizomycotina</taxon>
        <taxon>Dothideomycetes</taxon>
        <taxon>Pleosporomycetidae</taxon>
        <taxon>Mytilinidiales</taxon>
        <taxon>Mytilinidiaceae</taxon>
        <taxon>Lophium</taxon>
    </lineage>
</organism>
<gene>
    <name evidence="2" type="ORF">BU16DRAFT_537992</name>
</gene>
<reference evidence="2" key="1">
    <citation type="journal article" date="2020" name="Stud. Mycol.">
        <title>101 Dothideomycetes genomes: a test case for predicting lifestyles and emergence of pathogens.</title>
        <authorList>
            <person name="Haridas S."/>
            <person name="Albert R."/>
            <person name="Binder M."/>
            <person name="Bloem J."/>
            <person name="Labutti K."/>
            <person name="Salamov A."/>
            <person name="Andreopoulos B."/>
            <person name="Baker S."/>
            <person name="Barry K."/>
            <person name="Bills G."/>
            <person name="Bluhm B."/>
            <person name="Cannon C."/>
            <person name="Castanera R."/>
            <person name="Culley D."/>
            <person name="Daum C."/>
            <person name="Ezra D."/>
            <person name="Gonzalez J."/>
            <person name="Henrissat B."/>
            <person name="Kuo A."/>
            <person name="Liang C."/>
            <person name="Lipzen A."/>
            <person name="Lutzoni F."/>
            <person name="Magnuson J."/>
            <person name="Mondo S."/>
            <person name="Nolan M."/>
            <person name="Ohm R."/>
            <person name="Pangilinan J."/>
            <person name="Park H.-J."/>
            <person name="Ramirez L."/>
            <person name="Alfaro M."/>
            <person name="Sun H."/>
            <person name="Tritt A."/>
            <person name="Yoshinaga Y."/>
            <person name="Zwiers L.-H."/>
            <person name="Turgeon B."/>
            <person name="Goodwin S."/>
            <person name="Spatafora J."/>
            <person name="Crous P."/>
            <person name="Grigoriev I."/>
        </authorList>
    </citation>
    <scope>NUCLEOTIDE SEQUENCE</scope>
    <source>
        <strain evidence="2">CBS 269.34</strain>
    </source>
</reference>
<dbReference type="AlphaFoldDB" id="A0A6A6QXC2"/>
<feature type="region of interest" description="Disordered" evidence="1">
    <location>
        <begin position="845"/>
        <end position="867"/>
    </location>
</feature>
<feature type="compositionally biased region" description="Basic and acidic residues" evidence="1">
    <location>
        <begin position="1032"/>
        <end position="1055"/>
    </location>
</feature>
<feature type="compositionally biased region" description="Polar residues" evidence="1">
    <location>
        <begin position="29"/>
        <end position="40"/>
    </location>
</feature>
<feature type="compositionally biased region" description="Polar residues" evidence="1">
    <location>
        <begin position="886"/>
        <end position="896"/>
    </location>
</feature>
<evidence type="ECO:0000313" key="2">
    <source>
        <dbReference type="EMBL" id="KAF2496859.1"/>
    </source>
</evidence>
<evidence type="ECO:0000313" key="3">
    <source>
        <dbReference type="Proteomes" id="UP000799750"/>
    </source>
</evidence>